<organism evidence="2 3">
    <name type="scientific">Natranaeroarchaeum aerophilus</name>
    <dbReference type="NCBI Taxonomy" id="2917711"/>
    <lineage>
        <taxon>Archaea</taxon>
        <taxon>Methanobacteriati</taxon>
        <taxon>Methanobacteriota</taxon>
        <taxon>Stenosarchaea group</taxon>
        <taxon>Halobacteria</taxon>
        <taxon>Halobacteriales</taxon>
        <taxon>Natronoarchaeaceae</taxon>
        <taxon>Natranaeroarchaeum</taxon>
    </lineage>
</organism>
<dbReference type="PANTHER" id="PTHR35902">
    <property type="entry name" value="S-LAYER DOMAIN-LIKE PROTEIN-RELATED"/>
    <property type="match status" value="1"/>
</dbReference>
<dbReference type="Proteomes" id="UP001202674">
    <property type="component" value="Unassembled WGS sequence"/>
</dbReference>
<dbReference type="AlphaFoldDB" id="A0AAE3FNF5"/>
<dbReference type="RefSeq" id="WP_250593728.1">
    <property type="nucleotide sequence ID" value="NZ_JAKRVY010000001.1"/>
</dbReference>
<keyword evidence="3" id="KW-1185">Reference proteome</keyword>
<accession>A0AAE3FNF5</accession>
<dbReference type="PANTHER" id="PTHR35902:SF3">
    <property type="entry name" value="NPCBM-ASSOCIATED, NEW3 DOMAIN OF ALPHA-GALACTOSIDASE"/>
    <property type="match status" value="1"/>
</dbReference>
<name>A0AAE3FNF5_9EURY</name>
<dbReference type="Gene3D" id="2.60.40.10">
    <property type="entry name" value="Immunoglobulins"/>
    <property type="match status" value="2"/>
</dbReference>
<dbReference type="EMBL" id="JAKRVY010000001">
    <property type="protein sequence ID" value="MCL9812196.1"/>
    <property type="molecule type" value="Genomic_DNA"/>
</dbReference>
<keyword evidence="1" id="KW-0812">Transmembrane</keyword>
<evidence type="ECO:0000313" key="3">
    <source>
        <dbReference type="Proteomes" id="UP001202674"/>
    </source>
</evidence>
<evidence type="ECO:0000313" key="2">
    <source>
        <dbReference type="EMBL" id="MCL9812196.1"/>
    </source>
</evidence>
<comment type="caution">
    <text evidence="2">The sequence shown here is derived from an EMBL/GenBank/DDBJ whole genome shotgun (WGS) entry which is preliminary data.</text>
</comment>
<proteinExistence type="predicted"/>
<keyword evidence="1" id="KW-1133">Transmembrane helix</keyword>
<dbReference type="InterPro" id="IPR013783">
    <property type="entry name" value="Ig-like_fold"/>
</dbReference>
<sequence length="580" mass="62518">MNRVRAALLVVFLAGVALVGLAVADETTGSPEIEVYAPDPFVEPGEEQTVTVDLQNQGSVDDDDGPPGAEGDVTTARNMSIEMGDSDLPIDVKTEKQPLQNMPQDAIQSASFTVAVDENVKAGTYEAPVNVTYTYTPAVDDEDGADDEVTVSKTETVELQVDKVARFDGDIEGSEFRVGDTRTATVNVTNTGAEPANSAVIRFEAPDPGVEAFPDAGDEELPDFGGLPGGAVSDADDSGTVANEVYIGELADGDQETVDVKVRVSEEATPQSNALRATVEFRDERGVDQSSRQLILGATVADEQRFTLDDLNSTVSVGDDGIVNGTVTNAGDERVENAVVRFTDDPSDEFAALSDDENLAPRENSRYVGSLEPNESAAFQFRVDASSDAEPGDRVLPMEVRYRNADDEIRTSRALDARIELGEEREEFEIVARNASFDIDDSGQLELEVTNTYGEEMTDVQAKLFTNDPLDSSDDEAFIESLKPGETTTVTFELSVGASASEKTYPVRFDFQYDDAGGDTRLSDTYRVPITATDPGTNWLRIGLLAGLVFTGLVGVVWRYRDGITERLPDVSPGDDRTER</sequence>
<keyword evidence="1" id="KW-0472">Membrane</keyword>
<protein>
    <submittedName>
        <fullName evidence="2">COG1361 S-layer family protein</fullName>
    </submittedName>
</protein>
<reference evidence="2 3" key="1">
    <citation type="journal article" date="2022" name="Syst. Appl. Microbiol.">
        <title>Natronocalculus amylovorans gen. nov., sp. nov., and Natranaeroarchaeum aerophilus sp. nov., dominant culturable amylolytic natronoarchaea from hypersaline soda lakes in southwestern Siberia.</title>
        <authorList>
            <person name="Sorokin D.Y."/>
            <person name="Elcheninov A.G."/>
            <person name="Khizhniak T.V."/>
            <person name="Koenen M."/>
            <person name="Bale N.J."/>
            <person name="Damste J.S.S."/>
            <person name="Kublanov I.V."/>
        </authorList>
    </citation>
    <scope>NUCLEOTIDE SEQUENCE [LARGE SCALE GENOMIC DNA]</scope>
    <source>
        <strain evidence="2 3">AArc-St1-1</strain>
    </source>
</reference>
<gene>
    <name evidence="2" type="ORF">AArcSt11_00840</name>
</gene>
<feature type="transmembrane region" description="Helical" evidence="1">
    <location>
        <begin position="539"/>
        <end position="558"/>
    </location>
</feature>
<evidence type="ECO:0000256" key="1">
    <source>
        <dbReference type="SAM" id="Phobius"/>
    </source>
</evidence>